<dbReference type="Gene3D" id="1.10.287.1700">
    <property type="match status" value="1"/>
</dbReference>
<feature type="compositionally biased region" description="Basic and acidic residues" evidence="1">
    <location>
        <begin position="150"/>
        <end position="159"/>
    </location>
</feature>
<evidence type="ECO:0000256" key="1">
    <source>
        <dbReference type="SAM" id="MobiDB-lite"/>
    </source>
</evidence>
<protein>
    <submittedName>
        <fullName evidence="2">Type III secretion protein O</fullName>
    </submittedName>
</protein>
<feature type="region of interest" description="Disordered" evidence="1">
    <location>
        <begin position="82"/>
        <end position="124"/>
    </location>
</feature>
<name>A0ABV2QGE1_9BURK</name>
<evidence type="ECO:0000313" key="2">
    <source>
        <dbReference type="EMBL" id="MET4580104.1"/>
    </source>
</evidence>
<reference evidence="2 3" key="1">
    <citation type="submission" date="2024-06" db="EMBL/GenBank/DDBJ databases">
        <title>Sorghum-associated microbial communities from plants grown in Nebraska, USA.</title>
        <authorList>
            <person name="Schachtman D."/>
        </authorList>
    </citation>
    <scope>NUCLEOTIDE SEQUENCE [LARGE SCALE GENOMIC DNA]</scope>
    <source>
        <strain evidence="2 3">2709</strain>
    </source>
</reference>
<evidence type="ECO:0000313" key="3">
    <source>
        <dbReference type="Proteomes" id="UP001549320"/>
    </source>
</evidence>
<dbReference type="EMBL" id="JBEPSH010000014">
    <property type="protein sequence ID" value="MET4580104.1"/>
    <property type="molecule type" value="Genomic_DNA"/>
</dbReference>
<keyword evidence="3" id="KW-1185">Reference proteome</keyword>
<organism evidence="2 3">
    <name type="scientific">Ottowia thiooxydans</name>
    <dbReference type="NCBI Taxonomy" id="219182"/>
    <lineage>
        <taxon>Bacteria</taxon>
        <taxon>Pseudomonadati</taxon>
        <taxon>Pseudomonadota</taxon>
        <taxon>Betaproteobacteria</taxon>
        <taxon>Burkholderiales</taxon>
        <taxon>Comamonadaceae</taxon>
        <taxon>Ottowia</taxon>
    </lineage>
</organism>
<dbReference type="RefSeq" id="WP_354448779.1">
    <property type="nucleotide sequence ID" value="NZ_JBEPSH010000014.1"/>
</dbReference>
<dbReference type="InterPro" id="IPR009929">
    <property type="entry name" value="T3SS_YscO"/>
</dbReference>
<sequence length="169" mass="19997">MNVFPELLRIKSFRENQAELRMRRQIDLTRLAHENHETEQKRLADLLREGMEIEARLYNDLCQHVVRLRDIEDVRHAVTGLRQREDRQQDVVTAAGKEEQEAEQALTAARASHKEAHRQKTKFEDLSRDFDLASARDADRLEDLEMEEAASVRRDREDWESIFSQESRT</sequence>
<comment type="caution">
    <text evidence="2">The sequence shown here is derived from an EMBL/GenBank/DDBJ whole genome shotgun (WGS) entry which is preliminary data.</text>
</comment>
<gene>
    <name evidence="2" type="ORF">ABIE13_005243</name>
</gene>
<dbReference type="Pfam" id="PF07321">
    <property type="entry name" value="YscO"/>
    <property type="match status" value="1"/>
</dbReference>
<feature type="region of interest" description="Disordered" evidence="1">
    <location>
        <begin position="137"/>
        <end position="169"/>
    </location>
</feature>
<dbReference type="Proteomes" id="UP001549320">
    <property type="component" value="Unassembled WGS sequence"/>
</dbReference>
<dbReference type="InterPro" id="IPR053716">
    <property type="entry name" value="Flag_assembly_chemotaxis_eff"/>
</dbReference>
<accession>A0ABV2QGE1</accession>
<proteinExistence type="predicted"/>